<dbReference type="PROSITE" id="PS00857">
    <property type="entry name" value="PREPHENATE_DEHYDR_1"/>
    <property type="match status" value="1"/>
</dbReference>
<dbReference type="InterPro" id="IPR001086">
    <property type="entry name" value="Preph_deHydtase"/>
</dbReference>
<keyword evidence="4" id="KW-0057">Aromatic amino acid biosynthesis</keyword>
<dbReference type="InterPro" id="IPR018528">
    <property type="entry name" value="Preph_deHydtase_CS"/>
</dbReference>
<accession>A0A9D5C933</accession>
<dbReference type="GO" id="GO:0009507">
    <property type="term" value="C:chloroplast"/>
    <property type="evidence" value="ECO:0007669"/>
    <property type="project" value="TreeGrafter"/>
</dbReference>
<dbReference type="OrthoDB" id="2414662at2759"/>
<evidence type="ECO:0000256" key="6">
    <source>
        <dbReference type="ARBA" id="ARBA00023239"/>
    </source>
</evidence>
<sequence length="308" mass="33246">MAIPHSPPHFLPSLKTPPIPTLSPSVLSAVPNAAVASGSSPLRVAFQGAPAAYSEFAAKTAIPNCSTLPCRSFSDAISSLHRLLADRAILPVESTLEGTALRNYDLLLRHDLHIVQEINLFVHYCLLAIPDTTGAVEILRNNHLLDTAAIASPRAALLYGLNVLAHGLQDTSWNVTRFLILSKHPSSSTPTTTTSINHRLKTSMVIAHRGAAMMVILKILSAFSSRNLNLTKLEVINPAINDGKGPVMILDVRGKGSLRAFPHVLYVDFEGSLEDSRVNDAIDDISKVSVFVRILGTYSADPNVYDLH</sequence>
<dbReference type="PANTHER" id="PTHR21022:SF17">
    <property type="entry name" value="OS10G0523700 PROTEIN"/>
    <property type="match status" value="1"/>
</dbReference>
<dbReference type="PROSITE" id="PS51171">
    <property type="entry name" value="PREPHENATE_DEHYDR_3"/>
    <property type="match status" value="1"/>
</dbReference>
<name>A0A9D5C933_9LILI</name>
<keyword evidence="3" id="KW-0028">Amino-acid biosynthesis</keyword>
<organism evidence="8 9">
    <name type="scientific">Dioscorea zingiberensis</name>
    <dbReference type="NCBI Taxonomy" id="325984"/>
    <lineage>
        <taxon>Eukaryota</taxon>
        <taxon>Viridiplantae</taxon>
        <taxon>Streptophyta</taxon>
        <taxon>Embryophyta</taxon>
        <taxon>Tracheophyta</taxon>
        <taxon>Spermatophyta</taxon>
        <taxon>Magnoliopsida</taxon>
        <taxon>Liliopsida</taxon>
        <taxon>Dioscoreales</taxon>
        <taxon>Dioscoreaceae</taxon>
        <taxon>Dioscorea</taxon>
    </lineage>
</organism>
<keyword evidence="9" id="KW-1185">Reference proteome</keyword>
<dbReference type="CDD" id="cd13631">
    <property type="entry name" value="PBP2_Ct-PDT_like"/>
    <property type="match status" value="1"/>
</dbReference>
<dbReference type="Pfam" id="PF00800">
    <property type="entry name" value="PDT"/>
    <property type="match status" value="1"/>
</dbReference>
<keyword evidence="6" id="KW-0456">Lyase</keyword>
<evidence type="ECO:0000256" key="3">
    <source>
        <dbReference type="ARBA" id="ARBA00022605"/>
    </source>
</evidence>
<evidence type="ECO:0000313" key="9">
    <source>
        <dbReference type="Proteomes" id="UP001085076"/>
    </source>
</evidence>
<comment type="pathway">
    <text evidence="1">Amino-acid biosynthesis; L-phenylalanine biosynthesis; phenylpyruvate from prephenate: step 1/1.</text>
</comment>
<reference evidence="8" key="2">
    <citation type="journal article" date="2022" name="Hortic Res">
        <title>The genome of Dioscorea zingiberensis sheds light on the biosynthesis, origin and evolution of the medicinally important diosgenin saponins.</title>
        <authorList>
            <person name="Li Y."/>
            <person name="Tan C."/>
            <person name="Li Z."/>
            <person name="Guo J."/>
            <person name="Li S."/>
            <person name="Chen X."/>
            <person name="Wang C."/>
            <person name="Dai X."/>
            <person name="Yang H."/>
            <person name="Song W."/>
            <person name="Hou L."/>
            <person name="Xu J."/>
            <person name="Tong Z."/>
            <person name="Xu A."/>
            <person name="Yuan X."/>
            <person name="Wang W."/>
            <person name="Yang Q."/>
            <person name="Chen L."/>
            <person name="Sun Z."/>
            <person name="Wang K."/>
            <person name="Pan B."/>
            <person name="Chen J."/>
            <person name="Bao Y."/>
            <person name="Liu F."/>
            <person name="Qi X."/>
            <person name="Gang D.R."/>
            <person name="Wen J."/>
            <person name="Li J."/>
        </authorList>
    </citation>
    <scope>NUCLEOTIDE SEQUENCE</scope>
    <source>
        <strain evidence="8">Dzin_1.0</strain>
    </source>
</reference>
<dbReference type="PANTHER" id="PTHR21022">
    <property type="entry name" value="PREPHENATE DEHYDRATASE P PROTEIN"/>
    <property type="match status" value="1"/>
</dbReference>
<dbReference type="Gene3D" id="3.30.70.260">
    <property type="match status" value="1"/>
</dbReference>
<evidence type="ECO:0000256" key="4">
    <source>
        <dbReference type="ARBA" id="ARBA00023141"/>
    </source>
</evidence>
<dbReference type="SUPFAM" id="SSF55021">
    <property type="entry name" value="ACT-like"/>
    <property type="match status" value="1"/>
</dbReference>
<proteinExistence type="predicted"/>
<dbReference type="GO" id="GO:0047769">
    <property type="term" value="F:arogenate dehydratase activity"/>
    <property type="evidence" value="ECO:0007669"/>
    <property type="project" value="TreeGrafter"/>
</dbReference>
<comment type="caution">
    <text evidence="8">The sequence shown here is derived from an EMBL/GenBank/DDBJ whole genome shotgun (WGS) entry which is preliminary data.</text>
</comment>
<dbReference type="InterPro" id="IPR045865">
    <property type="entry name" value="ACT-like_dom_sf"/>
</dbReference>
<evidence type="ECO:0000256" key="2">
    <source>
        <dbReference type="ARBA" id="ARBA00013147"/>
    </source>
</evidence>
<dbReference type="EC" id="4.2.1.51" evidence="2"/>
<dbReference type="EMBL" id="JAGGNH010000007">
    <property type="protein sequence ID" value="KAJ0968320.1"/>
    <property type="molecule type" value="Genomic_DNA"/>
</dbReference>
<gene>
    <name evidence="8" type="ORF">J5N97_025237</name>
</gene>
<dbReference type="CDD" id="cd04905">
    <property type="entry name" value="ACT_CM-PDT"/>
    <property type="match status" value="1"/>
</dbReference>
<dbReference type="GO" id="GO:0004664">
    <property type="term" value="F:prephenate dehydratase activity"/>
    <property type="evidence" value="ECO:0007669"/>
    <property type="project" value="UniProtKB-EC"/>
</dbReference>
<reference evidence="8" key="1">
    <citation type="submission" date="2021-03" db="EMBL/GenBank/DDBJ databases">
        <authorList>
            <person name="Li Z."/>
            <person name="Yang C."/>
        </authorList>
    </citation>
    <scope>NUCLEOTIDE SEQUENCE</scope>
    <source>
        <strain evidence="8">Dzin_1.0</strain>
        <tissue evidence="8">Leaf</tissue>
    </source>
</reference>
<dbReference type="Proteomes" id="UP001085076">
    <property type="component" value="Miscellaneous, Linkage group lg07"/>
</dbReference>
<keyword evidence="5" id="KW-0584">Phenylalanine biosynthesis</keyword>
<protein>
    <recommendedName>
        <fullName evidence="2">prephenate dehydratase</fullName>
        <ecNumber evidence="2">4.2.1.51</ecNumber>
    </recommendedName>
</protein>
<dbReference type="AlphaFoldDB" id="A0A9D5C933"/>
<evidence type="ECO:0000256" key="1">
    <source>
        <dbReference type="ARBA" id="ARBA00004741"/>
    </source>
</evidence>
<dbReference type="GO" id="GO:0009094">
    <property type="term" value="P:L-phenylalanine biosynthetic process"/>
    <property type="evidence" value="ECO:0007669"/>
    <property type="project" value="UniProtKB-KW"/>
</dbReference>
<dbReference type="Gene3D" id="3.40.190.10">
    <property type="entry name" value="Periplasmic binding protein-like II"/>
    <property type="match status" value="2"/>
</dbReference>
<dbReference type="PIRSF" id="PIRSF001500">
    <property type="entry name" value="Chor_mut_pdt_Ppr"/>
    <property type="match status" value="1"/>
</dbReference>
<dbReference type="SUPFAM" id="SSF53850">
    <property type="entry name" value="Periplasmic binding protein-like II"/>
    <property type="match status" value="1"/>
</dbReference>
<evidence type="ECO:0000313" key="8">
    <source>
        <dbReference type="EMBL" id="KAJ0968320.1"/>
    </source>
</evidence>
<evidence type="ECO:0000259" key="7">
    <source>
        <dbReference type="PROSITE" id="PS51171"/>
    </source>
</evidence>
<dbReference type="InterPro" id="IPR008242">
    <property type="entry name" value="Chor_mutase/pphenate_deHydtase"/>
</dbReference>
<evidence type="ECO:0000256" key="5">
    <source>
        <dbReference type="ARBA" id="ARBA00023222"/>
    </source>
</evidence>
<feature type="domain" description="Prephenate dehydratase" evidence="7">
    <location>
        <begin position="43"/>
        <end position="238"/>
    </location>
</feature>